<evidence type="ECO:0000313" key="2">
    <source>
        <dbReference type="Proteomes" id="UP001177003"/>
    </source>
</evidence>
<dbReference type="EMBL" id="OX465080">
    <property type="protein sequence ID" value="CAI9279385.1"/>
    <property type="molecule type" value="Genomic_DNA"/>
</dbReference>
<name>A0AA36E2C4_LACSI</name>
<sequence>MSLKEDITTTVVVHHNNDKEEGSRSETSMTYVSVIADGQRLQRGGVVGGGNSGEAAVDSRGCGGVHRRWLKELAKKSLKSNLTLGKSKEAATLGFSPSPRTLVEERMTECDASQRSTTVGIVDDFGDYSLEVNIVFSKAEAAEPSSPFRWWQQTSITGGPFPPPLCDQSATTKPPSFPFFFFIHCQE</sequence>
<dbReference type="Proteomes" id="UP001177003">
    <property type="component" value="Chromosome 4"/>
</dbReference>
<keyword evidence="2" id="KW-1185">Reference proteome</keyword>
<dbReference type="AlphaFoldDB" id="A0AA36E2C4"/>
<reference evidence="1" key="1">
    <citation type="submission" date="2023-04" db="EMBL/GenBank/DDBJ databases">
        <authorList>
            <person name="Vijverberg K."/>
            <person name="Xiong W."/>
            <person name="Schranz E."/>
        </authorList>
    </citation>
    <scope>NUCLEOTIDE SEQUENCE</scope>
</reference>
<accession>A0AA36E2C4</accession>
<protein>
    <submittedName>
        <fullName evidence="1">Uncharacterized protein</fullName>
    </submittedName>
</protein>
<evidence type="ECO:0000313" key="1">
    <source>
        <dbReference type="EMBL" id="CAI9279385.1"/>
    </source>
</evidence>
<organism evidence="1 2">
    <name type="scientific">Lactuca saligna</name>
    <name type="common">Willowleaf lettuce</name>
    <dbReference type="NCBI Taxonomy" id="75948"/>
    <lineage>
        <taxon>Eukaryota</taxon>
        <taxon>Viridiplantae</taxon>
        <taxon>Streptophyta</taxon>
        <taxon>Embryophyta</taxon>
        <taxon>Tracheophyta</taxon>
        <taxon>Spermatophyta</taxon>
        <taxon>Magnoliopsida</taxon>
        <taxon>eudicotyledons</taxon>
        <taxon>Gunneridae</taxon>
        <taxon>Pentapetalae</taxon>
        <taxon>asterids</taxon>
        <taxon>campanulids</taxon>
        <taxon>Asterales</taxon>
        <taxon>Asteraceae</taxon>
        <taxon>Cichorioideae</taxon>
        <taxon>Cichorieae</taxon>
        <taxon>Lactucinae</taxon>
        <taxon>Lactuca</taxon>
    </lineage>
</organism>
<proteinExistence type="predicted"/>
<gene>
    <name evidence="1" type="ORF">LSALG_LOCUS19190</name>
</gene>